<sequence>MSKSSLLIHHDHDKENQLVPQMTPGKQQIVNSGLAFKTPGLLAKSGAYCPFDLYKPTTAAKGRVKFDVAGKDTVERQPTTRPLRDKTPAHTNTIHKNANKANNNKENTVISKKIPLPSSSLLYTGSKKTSSDGIISSTKHNATMMQTPIQRRRNHEDEGEEEEQMSRAKAQTRSTTVSPELAEEDFEDRDIEYMAPTSRYEEFWQPESDLELDLDFLTKPRHDVYIDPAIQKSLRSDPRELNFVEEPYYTSLRNDRDDDVLSLLEEPILPPIGPLPSLMFEFASPFE</sequence>
<gene>
    <name evidence="2" type="ORF">SmJEL517_g01656</name>
</gene>
<evidence type="ECO:0000256" key="1">
    <source>
        <dbReference type="SAM" id="MobiDB-lite"/>
    </source>
</evidence>
<proteinExistence type="predicted"/>
<evidence type="ECO:0000313" key="2">
    <source>
        <dbReference type="EMBL" id="TPX36164.1"/>
    </source>
</evidence>
<feature type="compositionally biased region" description="Polar residues" evidence="1">
    <location>
        <begin position="169"/>
        <end position="178"/>
    </location>
</feature>
<dbReference type="AlphaFoldDB" id="A0A507CE12"/>
<name>A0A507CE12_9FUNG</name>
<organism evidence="2 3">
    <name type="scientific">Synchytrium microbalum</name>
    <dbReference type="NCBI Taxonomy" id="1806994"/>
    <lineage>
        <taxon>Eukaryota</taxon>
        <taxon>Fungi</taxon>
        <taxon>Fungi incertae sedis</taxon>
        <taxon>Chytridiomycota</taxon>
        <taxon>Chytridiomycota incertae sedis</taxon>
        <taxon>Chytridiomycetes</taxon>
        <taxon>Synchytriales</taxon>
        <taxon>Synchytriaceae</taxon>
        <taxon>Synchytrium</taxon>
    </lineage>
</organism>
<dbReference type="RefSeq" id="XP_031026477.1">
    <property type="nucleotide sequence ID" value="XM_031167584.1"/>
</dbReference>
<feature type="region of interest" description="Disordered" evidence="1">
    <location>
        <begin position="74"/>
        <end position="108"/>
    </location>
</feature>
<feature type="region of interest" description="Disordered" evidence="1">
    <location>
        <begin position="149"/>
        <end position="181"/>
    </location>
</feature>
<feature type="compositionally biased region" description="Low complexity" evidence="1">
    <location>
        <begin position="99"/>
        <end position="108"/>
    </location>
</feature>
<dbReference type="GeneID" id="42002881"/>
<comment type="caution">
    <text evidence="2">The sequence shown here is derived from an EMBL/GenBank/DDBJ whole genome shotgun (WGS) entry which is preliminary data.</text>
</comment>
<reference evidence="2 3" key="1">
    <citation type="journal article" date="2019" name="Sci. Rep.">
        <title>Comparative genomics of chytrid fungi reveal insights into the obligate biotrophic and pathogenic lifestyle of Synchytrium endobioticum.</title>
        <authorList>
            <person name="van de Vossenberg B.T.L.H."/>
            <person name="Warris S."/>
            <person name="Nguyen H.D.T."/>
            <person name="van Gent-Pelzer M.P.E."/>
            <person name="Joly D.L."/>
            <person name="van de Geest H.C."/>
            <person name="Bonants P.J.M."/>
            <person name="Smith D.S."/>
            <person name="Levesque C.A."/>
            <person name="van der Lee T.A.J."/>
        </authorList>
    </citation>
    <scope>NUCLEOTIDE SEQUENCE [LARGE SCALE GENOMIC DNA]</scope>
    <source>
        <strain evidence="2 3">JEL517</strain>
    </source>
</reference>
<keyword evidence="3" id="KW-1185">Reference proteome</keyword>
<protein>
    <recommendedName>
        <fullName evidence="4">Securin</fullName>
    </recommendedName>
</protein>
<dbReference type="OrthoDB" id="10616447at2759"/>
<dbReference type="Proteomes" id="UP000319731">
    <property type="component" value="Unassembled WGS sequence"/>
</dbReference>
<evidence type="ECO:0000313" key="3">
    <source>
        <dbReference type="Proteomes" id="UP000319731"/>
    </source>
</evidence>
<evidence type="ECO:0008006" key="4">
    <source>
        <dbReference type="Google" id="ProtNLM"/>
    </source>
</evidence>
<accession>A0A507CE12</accession>
<dbReference type="EMBL" id="QEAO01000005">
    <property type="protein sequence ID" value="TPX36164.1"/>
    <property type="molecule type" value="Genomic_DNA"/>
</dbReference>